<dbReference type="InterPro" id="IPR050646">
    <property type="entry name" value="Cas1"/>
</dbReference>
<keyword evidence="12" id="KW-1185">Reference proteome</keyword>
<feature type="binding site" evidence="10">
    <location>
        <position position="223"/>
    </location>
    <ligand>
        <name>Mn(2+)</name>
        <dbReference type="ChEBI" id="CHEBI:29035"/>
    </ligand>
</feature>
<dbReference type="GO" id="GO:0004520">
    <property type="term" value="F:DNA endonuclease activity"/>
    <property type="evidence" value="ECO:0007669"/>
    <property type="project" value="InterPro"/>
</dbReference>
<comment type="similarity">
    <text evidence="10">Belongs to the CRISPR-associated endonuclease Cas1 family.</text>
</comment>
<dbReference type="PANTHER" id="PTHR34353">
    <property type="entry name" value="CRISPR-ASSOCIATED ENDONUCLEASE CAS1 1"/>
    <property type="match status" value="1"/>
</dbReference>
<dbReference type="EC" id="3.1.-.-" evidence="10"/>
<feature type="binding site" evidence="10">
    <location>
        <position position="208"/>
    </location>
    <ligand>
        <name>Mn(2+)</name>
        <dbReference type="ChEBI" id="CHEBI:29035"/>
    </ligand>
</feature>
<dbReference type="HAMAP" id="MF_01470">
    <property type="entry name" value="Cas1"/>
    <property type="match status" value="1"/>
</dbReference>
<comment type="caution">
    <text evidence="11">The sequence shown here is derived from an EMBL/GenBank/DDBJ whole genome shotgun (WGS) entry which is preliminary data.</text>
</comment>
<reference evidence="11 12" key="1">
    <citation type="submission" date="2019-03" db="EMBL/GenBank/DDBJ databases">
        <title>Genomic Encyclopedia of Type Strains, Phase IV (KMG-IV): sequencing the most valuable type-strain genomes for metagenomic binning, comparative biology and taxonomic classification.</title>
        <authorList>
            <person name="Goeker M."/>
        </authorList>
    </citation>
    <scope>NUCLEOTIDE SEQUENCE [LARGE SCALE GENOMIC DNA]</scope>
    <source>
        <strain evidence="11 12">DSM 21100</strain>
    </source>
</reference>
<dbReference type="InterPro" id="IPR042211">
    <property type="entry name" value="CRISPR-assoc_Cas1_N"/>
</dbReference>
<dbReference type="NCBIfam" id="TIGR03639">
    <property type="entry name" value="cas1_NMENI"/>
    <property type="match status" value="1"/>
</dbReference>
<feature type="binding site" evidence="10">
    <location>
        <position position="149"/>
    </location>
    <ligand>
        <name>Mn(2+)</name>
        <dbReference type="ChEBI" id="CHEBI:29035"/>
    </ligand>
</feature>
<keyword evidence="4 10" id="KW-0378">Hydrolase</keyword>
<comment type="subunit">
    <text evidence="9 10">Homodimer, forms a heterotetramer with a Cas2 homodimer.</text>
</comment>
<keyword evidence="2 10" id="KW-0479">Metal-binding</keyword>
<dbReference type="PANTHER" id="PTHR34353:SF2">
    <property type="entry name" value="CRISPR-ASSOCIATED ENDONUCLEASE CAS1 1"/>
    <property type="match status" value="1"/>
</dbReference>
<evidence type="ECO:0000256" key="3">
    <source>
        <dbReference type="ARBA" id="ARBA00022759"/>
    </source>
</evidence>
<keyword evidence="1 10" id="KW-0540">Nuclease</keyword>
<evidence type="ECO:0000256" key="7">
    <source>
        <dbReference type="ARBA" id="ARBA00023125"/>
    </source>
</evidence>
<organism evidence="11 12">
    <name type="scientific">Anseongella ginsenosidimutans</name>
    <dbReference type="NCBI Taxonomy" id="496056"/>
    <lineage>
        <taxon>Bacteria</taxon>
        <taxon>Pseudomonadati</taxon>
        <taxon>Bacteroidota</taxon>
        <taxon>Sphingobacteriia</taxon>
        <taxon>Sphingobacteriales</taxon>
        <taxon>Sphingobacteriaceae</taxon>
        <taxon>Anseongella</taxon>
    </lineage>
</organism>
<dbReference type="RefSeq" id="WP_132130254.1">
    <property type="nucleotide sequence ID" value="NZ_CP042432.1"/>
</dbReference>
<name>A0A4R3KMX5_9SPHI</name>
<dbReference type="GO" id="GO:0051607">
    <property type="term" value="P:defense response to virus"/>
    <property type="evidence" value="ECO:0007669"/>
    <property type="project" value="UniProtKB-UniRule"/>
</dbReference>
<dbReference type="InterPro" id="IPR002729">
    <property type="entry name" value="CRISPR-assoc_Cas1"/>
</dbReference>
<dbReference type="GO" id="GO:0003677">
    <property type="term" value="F:DNA binding"/>
    <property type="evidence" value="ECO:0007669"/>
    <property type="project" value="UniProtKB-KW"/>
</dbReference>
<keyword evidence="6 10" id="KW-0051">Antiviral defense</keyword>
<dbReference type="Gene3D" id="3.100.10.20">
    <property type="entry name" value="CRISPR-associated endonuclease Cas1, N-terminal domain"/>
    <property type="match status" value="1"/>
</dbReference>
<comment type="function">
    <text evidence="10">CRISPR (clustered regularly interspaced short palindromic repeat), is an adaptive immune system that provides protection against mobile genetic elements (viruses, transposable elements and conjugative plasmids). CRISPR clusters contain spacers, sequences complementary to antecedent mobile elements, and target invading nucleic acids. CRISPR clusters are transcribed and processed into CRISPR RNA (crRNA). Acts as a dsDNA endonuclease. Involved in the integration of spacer DNA into the CRISPR cassette.</text>
</comment>
<dbReference type="OrthoDB" id="9803119at2"/>
<evidence type="ECO:0000256" key="6">
    <source>
        <dbReference type="ARBA" id="ARBA00023118"/>
    </source>
</evidence>
<dbReference type="Proteomes" id="UP000295807">
    <property type="component" value="Unassembled WGS sequence"/>
</dbReference>
<evidence type="ECO:0000256" key="5">
    <source>
        <dbReference type="ARBA" id="ARBA00022842"/>
    </source>
</evidence>
<dbReference type="NCBIfam" id="TIGR00287">
    <property type="entry name" value="cas1"/>
    <property type="match status" value="1"/>
</dbReference>
<evidence type="ECO:0000256" key="4">
    <source>
        <dbReference type="ARBA" id="ARBA00022801"/>
    </source>
</evidence>
<protein>
    <recommendedName>
        <fullName evidence="10">CRISPR-associated endonuclease Cas1</fullName>
        <ecNumber evidence="10">3.1.-.-</ecNumber>
    </recommendedName>
</protein>
<evidence type="ECO:0000256" key="1">
    <source>
        <dbReference type="ARBA" id="ARBA00022722"/>
    </source>
</evidence>
<evidence type="ECO:0000256" key="10">
    <source>
        <dbReference type="HAMAP-Rule" id="MF_01470"/>
    </source>
</evidence>
<evidence type="ECO:0000256" key="9">
    <source>
        <dbReference type="ARBA" id="ARBA00038592"/>
    </source>
</evidence>
<proteinExistence type="inferred from homology"/>
<dbReference type="InterPro" id="IPR042206">
    <property type="entry name" value="CRISPR-assoc_Cas1_C"/>
</dbReference>
<accession>A0A4R3KMX5</accession>
<dbReference type="Gene3D" id="1.20.120.920">
    <property type="entry name" value="CRISPR-associated endonuclease Cas1, C-terminal domain"/>
    <property type="match status" value="1"/>
</dbReference>
<dbReference type="GO" id="GO:0043571">
    <property type="term" value="P:maintenance of CRISPR repeat elements"/>
    <property type="evidence" value="ECO:0007669"/>
    <property type="project" value="UniProtKB-UniRule"/>
</dbReference>
<dbReference type="GO" id="GO:0016787">
    <property type="term" value="F:hydrolase activity"/>
    <property type="evidence" value="ECO:0007669"/>
    <property type="project" value="UniProtKB-KW"/>
</dbReference>
<sequence length="300" mass="34195">MIKRTLYFGNPVRLRLQQNQLVVEYSDEEQENKSVPVEDIGMVLIDHQQVSVTHGIINTLIEHNAAVLWCDNRHMPNGLVLPMSAGHIFTKKLRSQLDASEPLKKQLWKQTIQAKIRNQAGVVEWIGKDAQALRKMASRVWSGDPENIEGQASFVYWKLLFTGDSAFRRHRYGSPPNHMLNYAYAILRAIVARSLVASGCLPAVGIFHRNQYNAFCLADDIMEPYRPVVDRLVLQVLMDHQGDISEELTPELKQELLKVPVLDVVIEKQNSPLMVGMQRTTSSLMKCFEGDSRKINYPEM</sequence>
<dbReference type="GO" id="GO:0046872">
    <property type="term" value="F:metal ion binding"/>
    <property type="evidence" value="ECO:0007669"/>
    <property type="project" value="UniProtKB-UniRule"/>
</dbReference>
<dbReference type="Pfam" id="PF01867">
    <property type="entry name" value="Cas_Cas1"/>
    <property type="match status" value="1"/>
</dbReference>
<keyword evidence="7 10" id="KW-0238">DNA-binding</keyword>
<evidence type="ECO:0000313" key="11">
    <source>
        <dbReference type="EMBL" id="TCS85544.1"/>
    </source>
</evidence>
<dbReference type="AlphaFoldDB" id="A0A4R3KMX5"/>
<evidence type="ECO:0000313" key="12">
    <source>
        <dbReference type="Proteomes" id="UP000295807"/>
    </source>
</evidence>
<dbReference type="InterPro" id="IPR019855">
    <property type="entry name" value="CRISPR-assoc_Cas1_NMENI"/>
</dbReference>
<evidence type="ECO:0000256" key="2">
    <source>
        <dbReference type="ARBA" id="ARBA00022723"/>
    </source>
</evidence>
<keyword evidence="8 10" id="KW-0464">Manganese</keyword>
<gene>
    <name evidence="10" type="primary">cas1</name>
    <name evidence="11" type="ORF">EDD80_112119</name>
</gene>
<keyword evidence="5 10" id="KW-0460">Magnesium</keyword>
<evidence type="ECO:0000256" key="8">
    <source>
        <dbReference type="ARBA" id="ARBA00023211"/>
    </source>
</evidence>
<keyword evidence="3 10" id="KW-0255">Endonuclease</keyword>
<comment type="cofactor">
    <cofactor evidence="10">
        <name>Mg(2+)</name>
        <dbReference type="ChEBI" id="CHEBI:18420"/>
    </cofactor>
    <cofactor evidence="10">
        <name>Mn(2+)</name>
        <dbReference type="ChEBI" id="CHEBI:29035"/>
    </cofactor>
</comment>
<dbReference type="EMBL" id="SMAD01000012">
    <property type="protein sequence ID" value="TCS85544.1"/>
    <property type="molecule type" value="Genomic_DNA"/>
</dbReference>